<dbReference type="GO" id="GO:0071973">
    <property type="term" value="P:bacterial-type flagellum-dependent cell motility"/>
    <property type="evidence" value="ECO:0007669"/>
    <property type="project" value="InterPro"/>
</dbReference>
<feature type="domain" description="Flagellar motor switch protein FliN-like C-terminal" evidence="8">
    <location>
        <begin position="336"/>
        <end position="406"/>
    </location>
</feature>
<dbReference type="GO" id="GO:0005886">
    <property type="term" value="C:plasma membrane"/>
    <property type="evidence" value="ECO:0007669"/>
    <property type="project" value="UniProtKB-SubCell"/>
</dbReference>
<keyword evidence="11" id="KW-1185">Reference proteome</keyword>
<dbReference type="Gene3D" id="2.30.330.10">
    <property type="entry name" value="SpoA-like"/>
    <property type="match status" value="1"/>
</dbReference>
<dbReference type="PATRIC" id="fig|742738.3.peg.2324"/>
<dbReference type="GO" id="GO:0016787">
    <property type="term" value="F:hydrolase activity"/>
    <property type="evidence" value="ECO:0007669"/>
    <property type="project" value="InterPro"/>
</dbReference>
<dbReference type="NCBIfam" id="TIGR02480">
    <property type="entry name" value="fliN"/>
    <property type="match status" value="1"/>
</dbReference>
<dbReference type="Pfam" id="PF01052">
    <property type="entry name" value="FliMN_C"/>
    <property type="match status" value="1"/>
</dbReference>
<keyword evidence="4" id="KW-0145">Chemotaxis</keyword>
<feature type="domain" description="CheC-like protein" evidence="9">
    <location>
        <begin position="109"/>
        <end position="141"/>
    </location>
</feature>
<evidence type="ECO:0000313" key="10">
    <source>
        <dbReference type="EMBL" id="KGF55088.1"/>
    </source>
</evidence>
<protein>
    <recommendedName>
        <fullName evidence="12">Flagellar motor switch protein FliN</fullName>
    </recommendedName>
</protein>
<evidence type="ECO:0000256" key="1">
    <source>
        <dbReference type="ARBA" id="ARBA00004413"/>
    </source>
</evidence>
<dbReference type="CDD" id="cd17907">
    <property type="entry name" value="FliY_FliN-Y"/>
    <property type="match status" value="1"/>
</dbReference>
<dbReference type="eggNOG" id="COG1776">
    <property type="taxonomic scope" value="Bacteria"/>
</dbReference>
<dbReference type="GO" id="GO:0006935">
    <property type="term" value="P:chemotaxis"/>
    <property type="evidence" value="ECO:0007669"/>
    <property type="project" value="UniProtKB-KW"/>
</dbReference>
<keyword evidence="5" id="KW-0283">Flagellar rotation</keyword>
<reference evidence="10 11" key="1">
    <citation type="submission" date="2011-08" db="EMBL/GenBank/DDBJ databases">
        <title>The Genome Sequence of Clostridium orbiscindens 1_3_50AFAA.</title>
        <authorList>
            <consortium name="The Broad Institute Genome Sequencing Platform"/>
            <person name="Earl A."/>
            <person name="Ward D."/>
            <person name="Feldgarden M."/>
            <person name="Gevers D."/>
            <person name="Daigneault M."/>
            <person name="Strauss J."/>
            <person name="Allen-Vercoe E."/>
            <person name="Young S.K."/>
            <person name="Zeng Q."/>
            <person name="Gargeya S."/>
            <person name="Fitzgerald M."/>
            <person name="Haas B."/>
            <person name="Abouelleil A."/>
            <person name="Alvarado L."/>
            <person name="Arachchi H.M."/>
            <person name="Berlin A."/>
            <person name="Brown A."/>
            <person name="Chapman S.B."/>
            <person name="Chen Z."/>
            <person name="Dunbar C."/>
            <person name="Freedman E."/>
            <person name="Gearin G."/>
            <person name="Gellesch M."/>
            <person name="Goldberg J."/>
            <person name="Griggs A."/>
            <person name="Gujja S."/>
            <person name="Heiman D."/>
            <person name="Howarth C."/>
            <person name="Larson L."/>
            <person name="Lui A."/>
            <person name="MacDonald P.J.P."/>
            <person name="Montmayeur A."/>
            <person name="Murphy C."/>
            <person name="Neiman D."/>
            <person name="Pearson M."/>
            <person name="Priest M."/>
            <person name="Roberts A."/>
            <person name="Saif S."/>
            <person name="Shea T."/>
            <person name="Shenoy N."/>
            <person name="Sisk P."/>
            <person name="Stolte C."/>
            <person name="Sykes S."/>
            <person name="Wortman J."/>
            <person name="Nusbaum C."/>
            <person name="Birren B."/>
        </authorList>
    </citation>
    <scope>NUCLEOTIDE SEQUENCE [LARGE SCALE GENOMIC DNA]</scope>
    <source>
        <strain evidence="10 11">1_3_50AFAA</strain>
    </source>
</reference>
<evidence type="ECO:0000313" key="11">
    <source>
        <dbReference type="Proteomes" id="UP000029585"/>
    </source>
</evidence>
<dbReference type="GO" id="GO:0003774">
    <property type="term" value="F:cytoskeletal motor activity"/>
    <property type="evidence" value="ECO:0007669"/>
    <property type="project" value="InterPro"/>
</dbReference>
<evidence type="ECO:0000256" key="2">
    <source>
        <dbReference type="ARBA" id="ARBA00009226"/>
    </source>
</evidence>
<dbReference type="GeneID" id="63974798"/>
<evidence type="ECO:0000256" key="5">
    <source>
        <dbReference type="ARBA" id="ARBA00022779"/>
    </source>
</evidence>
<dbReference type="SUPFAM" id="SSF101801">
    <property type="entry name" value="Surface presentation of antigens (SPOA)"/>
    <property type="match status" value="1"/>
</dbReference>
<dbReference type="GO" id="GO:0009425">
    <property type="term" value="C:bacterial-type flagellum basal body"/>
    <property type="evidence" value="ECO:0007669"/>
    <property type="project" value="InterPro"/>
</dbReference>
<evidence type="ECO:0000259" key="8">
    <source>
        <dbReference type="Pfam" id="PF01052"/>
    </source>
</evidence>
<dbReference type="Proteomes" id="UP000029585">
    <property type="component" value="Unassembled WGS sequence"/>
</dbReference>
<dbReference type="InterPro" id="IPR001543">
    <property type="entry name" value="FliN-like_C"/>
</dbReference>
<evidence type="ECO:0008006" key="12">
    <source>
        <dbReference type="Google" id="ProtNLM"/>
    </source>
</evidence>
<dbReference type="PRINTS" id="PR00956">
    <property type="entry name" value="FLGMOTORFLIN"/>
</dbReference>
<feature type="compositionally biased region" description="Low complexity" evidence="7">
    <location>
        <begin position="282"/>
        <end position="292"/>
    </location>
</feature>
<feature type="compositionally biased region" description="Low complexity" evidence="7">
    <location>
        <begin position="242"/>
        <end position="255"/>
    </location>
</feature>
<feature type="region of interest" description="Disordered" evidence="7">
    <location>
        <begin position="205"/>
        <end position="292"/>
    </location>
</feature>
<dbReference type="PANTHER" id="PTHR43484:SF1">
    <property type="entry name" value="FLAGELLAR MOTOR SWITCH PROTEIN FLIN"/>
    <property type="match status" value="1"/>
</dbReference>
<dbReference type="InterPro" id="IPR012826">
    <property type="entry name" value="FliN"/>
</dbReference>
<gene>
    <name evidence="10" type="ORF">HMPREF9460_02263</name>
</gene>
<dbReference type="InterPro" id="IPR001172">
    <property type="entry name" value="FliN_T3SS_HrcQb"/>
</dbReference>
<dbReference type="Pfam" id="PF04509">
    <property type="entry name" value="CheC"/>
    <property type="match status" value="2"/>
</dbReference>
<dbReference type="Gene3D" id="3.40.1550.10">
    <property type="entry name" value="CheC-like"/>
    <property type="match status" value="1"/>
</dbReference>
<organism evidence="10 11">
    <name type="scientific">Flavonifractor plautii 1_3_50AFAA</name>
    <dbReference type="NCBI Taxonomy" id="742738"/>
    <lineage>
        <taxon>Bacteria</taxon>
        <taxon>Bacillati</taxon>
        <taxon>Bacillota</taxon>
        <taxon>Clostridia</taxon>
        <taxon>Eubacteriales</taxon>
        <taxon>Oscillospiraceae</taxon>
        <taxon>Flavonifractor</taxon>
    </lineage>
</organism>
<comment type="subcellular location">
    <subcellularLocation>
        <location evidence="1">Cell membrane</location>
        <topology evidence="1">Peripheral membrane protein</topology>
        <orientation evidence="1">Cytoplasmic side</orientation>
    </subcellularLocation>
</comment>
<dbReference type="InterPro" id="IPR028976">
    <property type="entry name" value="CheC-like_sf"/>
</dbReference>
<evidence type="ECO:0000259" key="9">
    <source>
        <dbReference type="Pfam" id="PF04509"/>
    </source>
</evidence>
<feature type="domain" description="CheC-like protein" evidence="9">
    <location>
        <begin position="9"/>
        <end position="45"/>
    </location>
</feature>
<comment type="similarity">
    <text evidence="2">Belongs to the FliN/MopA/SpaO family.</text>
</comment>
<dbReference type="eggNOG" id="COG1886">
    <property type="taxonomic scope" value="Bacteria"/>
</dbReference>
<dbReference type="AlphaFoldDB" id="A0A096B6P8"/>
<evidence type="ECO:0000256" key="3">
    <source>
        <dbReference type="ARBA" id="ARBA00022475"/>
    </source>
</evidence>
<dbReference type="NCBIfam" id="NF005995">
    <property type="entry name" value="PRK08119.1"/>
    <property type="match status" value="1"/>
</dbReference>
<dbReference type="RefSeq" id="WP_007489267.1">
    <property type="nucleotide sequence ID" value="NZ_KN174163.1"/>
</dbReference>
<dbReference type="InterPro" id="IPR007597">
    <property type="entry name" value="CheC"/>
</dbReference>
<comment type="caution">
    <text evidence="10">The sequence shown here is derived from an EMBL/GenBank/DDBJ whole genome shotgun (WGS) entry which is preliminary data.</text>
</comment>
<dbReference type="HOGENOM" id="CLU_033893_0_0_9"/>
<dbReference type="InterPro" id="IPR051469">
    <property type="entry name" value="FliN/MopA/SpaO"/>
</dbReference>
<dbReference type="EMBL" id="ADLO01000065">
    <property type="protein sequence ID" value="KGF55088.1"/>
    <property type="molecule type" value="Genomic_DNA"/>
</dbReference>
<sequence length="418" mass="44820">MAQNIFSAMELDAIGEMMNISLGSSATAVSNLLDHRVDITTPKVTVVPISEFTLGELEPAIGVEIKYVSGLEGSNIMLLKRSDVKAIVELLMGTEIPEEEFELNELTISAVCELMNQMMGAASTALSDFLGRPVNISTPQSFSLDDLEEIKRERFHSETGMLVAVHFILEIEGVLKSEFVNIMSVELARELLAGFGMGIQDTGEAEADATPAAQPAQPEPSSGAGGKLSQEEIERLMGGGVSTPAPEPAAAPSSSGKMSQEEIERLMGSMSAAPAPEPAPQPAQAYQAASPQPVYQQPVYQPPVQEPRVINSKPVALPNFAAAESLGAEQKENLELIMSVPLEVSVEIGRTRRKVEDILTFSKGSLVVLDKLAGDQVDVFVNGLCIARGDVVVIDDNFGVRITEVLQKPELWSLTNFK</sequence>
<dbReference type="SUPFAM" id="SSF103039">
    <property type="entry name" value="CheC-like"/>
    <property type="match status" value="1"/>
</dbReference>
<keyword evidence="3" id="KW-1003">Cell membrane</keyword>
<keyword evidence="6" id="KW-0472">Membrane</keyword>
<dbReference type="PANTHER" id="PTHR43484">
    <property type="match status" value="1"/>
</dbReference>
<evidence type="ECO:0000256" key="6">
    <source>
        <dbReference type="ARBA" id="ARBA00023136"/>
    </source>
</evidence>
<name>A0A096B6P8_FLAPL</name>
<feature type="compositionally biased region" description="Low complexity" evidence="7">
    <location>
        <begin position="208"/>
        <end position="222"/>
    </location>
</feature>
<evidence type="ECO:0000256" key="4">
    <source>
        <dbReference type="ARBA" id="ARBA00022500"/>
    </source>
</evidence>
<dbReference type="InterPro" id="IPR036429">
    <property type="entry name" value="SpoA-like_sf"/>
</dbReference>
<accession>A0A096B6P8</accession>
<evidence type="ECO:0000256" key="7">
    <source>
        <dbReference type="SAM" id="MobiDB-lite"/>
    </source>
</evidence>
<proteinExistence type="inferred from homology"/>